<dbReference type="PATRIC" id="fig|216595.4.peg.172"/>
<protein>
    <submittedName>
        <fullName evidence="1">Uncharacterized protein</fullName>
    </submittedName>
</protein>
<accession>A4V746</accession>
<name>A4V746_PSEFS</name>
<dbReference type="Proteomes" id="UP000002332">
    <property type="component" value="Plasmid pQBR103"/>
</dbReference>
<keyword evidence="1" id="KW-0614">Plasmid</keyword>
<organism evidence="1 2">
    <name type="scientific">Pseudomonas fluorescens (strain SBW25)</name>
    <dbReference type="NCBI Taxonomy" id="216595"/>
    <lineage>
        <taxon>Bacteria</taxon>
        <taxon>Pseudomonadati</taxon>
        <taxon>Pseudomonadota</taxon>
        <taxon>Gammaproteobacteria</taxon>
        <taxon>Pseudomonadales</taxon>
        <taxon>Pseudomonadaceae</taxon>
        <taxon>Pseudomonas</taxon>
    </lineage>
</organism>
<evidence type="ECO:0000313" key="1">
    <source>
        <dbReference type="EMBL" id="CAM96357.1"/>
    </source>
</evidence>
<sequence length="232" mass="25785">MDLITARPVLNNVDVFVKGVMLTFPSQFTCRMDVLQAVFLEPCDAQLEAGNPDLSCFGDLRTEMNYSDLEGHRSDSDIVEANSGGPSAIFHAGRLINYTRLRQDRELVAQYIDVLAIEHTRGERFPTSSKLTQRFRANGCLLDRVDISTLDLNWALAAEEVVIAALSGLAYELGMTSPSYKEVTAPPKPLAIYRHLNAYLEQLDTVTGTKARVAEMDMLTGELIDEILAEER</sequence>
<geneLocation type="plasmid" evidence="1 2">
    <name>pQBR103</name>
</geneLocation>
<evidence type="ECO:0000313" key="2">
    <source>
        <dbReference type="Proteomes" id="UP000002332"/>
    </source>
</evidence>
<dbReference type="AlphaFoldDB" id="A4V746"/>
<dbReference type="RefSeq" id="WP_011923132.1">
    <property type="nucleotide sequence ID" value="NC_009444.1"/>
</dbReference>
<gene>
    <name evidence="1" type="ordered locus">pQBR0325</name>
</gene>
<proteinExistence type="predicted"/>
<dbReference type="EMBL" id="AM235768">
    <property type="protein sequence ID" value="CAM96357.1"/>
    <property type="molecule type" value="Genomic_DNA"/>
</dbReference>
<reference evidence="1 2" key="1">
    <citation type="journal article" date="2007" name="ISME J.">
        <title>Sequence-based analysis of pQBR103; a representative of a unique, transfer-proficient mega plasmid resident in the microbial community of sugar beet.</title>
        <authorList>
            <person name="Tett A."/>
            <person name="Spiers A.J."/>
            <person name="Crossman L.C."/>
            <person name="Ager D."/>
            <person name="Ciric L."/>
            <person name="Dow J.M."/>
            <person name="Fry J.C."/>
            <person name="Harris D."/>
            <person name="Lilley A."/>
            <person name="Oliver A."/>
            <person name="Parkhill J."/>
            <person name="Quail M.A."/>
            <person name="Rainey P.B."/>
            <person name="Saunders N.J."/>
            <person name="Seeger K."/>
            <person name="Snyder L.A.S."/>
            <person name="Squares R."/>
            <person name="Thomas C.M."/>
            <person name="Turner S.L."/>
            <person name="Zhang X.-X."/>
            <person name="Field D."/>
            <person name="Bailey M.J."/>
        </authorList>
    </citation>
    <scope>NUCLEOTIDE SEQUENCE [LARGE SCALE GENOMIC DNA]</scope>
    <source>
        <strain evidence="1 2">SBW25</strain>
    </source>
</reference>